<dbReference type="AlphaFoldDB" id="A0A7J7JLS4"/>
<comment type="caution">
    <text evidence="2">The sequence shown here is derived from an EMBL/GenBank/DDBJ whole genome shotgun (WGS) entry which is preliminary data.</text>
</comment>
<proteinExistence type="predicted"/>
<protein>
    <submittedName>
        <fullName evidence="2">Uncharacterized protein</fullName>
    </submittedName>
</protein>
<feature type="compositionally biased region" description="Polar residues" evidence="1">
    <location>
        <begin position="107"/>
        <end position="119"/>
    </location>
</feature>
<evidence type="ECO:0000313" key="2">
    <source>
        <dbReference type="EMBL" id="KAF6026611.1"/>
    </source>
</evidence>
<dbReference type="EMBL" id="VXIV02002241">
    <property type="protein sequence ID" value="KAF6026611.1"/>
    <property type="molecule type" value="Genomic_DNA"/>
</dbReference>
<feature type="compositionally biased region" description="Basic residues" evidence="1">
    <location>
        <begin position="154"/>
        <end position="163"/>
    </location>
</feature>
<feature type="region of interest" description="Disordered" evidence="1">
    <location>
        <begin position="78"/>
        <end position="163"/>
    </location>
</feature>
<evidence type="ECO:0000313" key="3">
    <source>
        <dbReference type="Proteomes" id="UP000593567"/>
    </source>
</evidence>
<sequence>MSNQQTVMEVKGGKLMPCSNQPISMYQGFEVVESAETTLPDVTESVHQLPAGLRQRFVPIGNGLGESLDDKAKELILSTKKSAGTQRKRKSMKAARKLEDAVASAPTRHNSAKRTASQRDSSDSDETQELPVKRIKKSSSKTSGKSSVDVSPLKPKKEKKAKL</sequence>
<keyword evidence="3" id="KW-1185">Reference proteome</keyword>
<gene>
    <name evidence="2" type="ORF">EB796_015087</name>
</gene>
<accession>A0A7J7JLS4</accession>
<organism evidence="2 3">
    <name type="scientific">Bugula neritina</name>
    <name type="common">Brown bryozoan</name>
    <name type="synonym">Sertularia neritina</name>
    <dbReference type="NCBI Taxonomy" id="10212"/>
    <lineage>
        <taxon>Eukaryota</taxon>
        <taxon>Metazoa</taxon>
        <taxon>Spiralia</taxon>
        <taxon>Lophotrochozoa</taxon>
        <taxon>Bryozoa</taxon>
        <taxon>Gymnolaemata</taxon>
        <taxon>Cheilostomatida</taxon>
        <taxon>Flustrina</taxon>
        <taxon>Buguloidea</taxon>
        <taxon>Bugulidae</taxon>
        <taxon>Bugula</taxon>
    </lineage>
</organism>
<evidence type="ECO:0000256" key="1">
    <source>
        <dbReference type="SAM" id="MobiDB-lite"/>
    </source>
</evidence>
<reference evidence="2" key="1">
    <citation type="submission" date="2020-06" db="EMBL/GenBank/DDBJ databases">
        <title>Draft genome of Bugula neritina, a colonial animal packing powerful symbionts and potential medicines.</title>
        <authorList>
            <person name="Rayko M."/>
        </authorList>
    </citation>
    <scope>NUCLEOTIDE SEQUENCE [LARGE SCALE GENOMIC DNA]</scope>
    <source>
        <strain evidence="2">Kwan_BN1</strain>
    </source>
</reference>
<dbReference type="Proteomes" id="UP000593567">
    <property type="component" value="Unassembled WGS sequence"/>
</dbReference>
<feature type="compositionally biased region" description="Low complexity" evidence="1">
    <location>
        <begin position="140"/>
        <end position="153"/>
    </location>
</feature>
<feature type="compositionally biased region" description="Basic residues" evidence="1">
    <location>
        <begin position="86"/>
        <end position="95"/>
    </location>
</feature>
<name>A0A7J7JLS4_BUGNE</name>